<dbReference type="InterPro" id="IPR039420">
    <property type="entry name" value="WalR-like"/>
</dbReference>
<feature type="modified residue" description="4-aspartylphosphate" evidence="6">
    <location>
        <position position="50"/>
    </location>
</feature>
<dbReference type="SMART" id="SM00862">
    <property type="entry name" value="Trans_reg_C"/>
    <property type="match status" value="1"/>
</dbReference>
<dbReference type="SMART" id="SM00448">
    <property type="entry name" value="REC"/>
    <property type="match status" value="1"/>
</dbReference>
<proteinExistence type="predicted"/>
<accession>A0A075RI65</accession>
<dbReference type="CDD" id="cd17574">
    <property type="entry name" value="REC_OmpR"/>
    <property type="match status" value="1"/>
</dbReference>
<dbReference type="PANTHER" id="PTHR48111:SF73">
    <property type="entry name" value="ALKALINE PHOSPHATASE SYNTHESIS TRANSCRIPTIONAL REGULATORY PROTEIN PHOP"/>
    <property type="match status" value="1"/>
</dbReference>
<dbReference type="RefSeq" id="WP_003334093.1">
    <property type="nucleotide sequence ID" value="NZ_CP007806.1"/>
</dbReference>
<sequence>MKVLVVDDENSLQNLIRLTLEIEGHQVLVAANGEEALAQWEQQPDMIILDVMLPDIDGYQLLREFREKDSDIPIIMLTAKGQINDKLLGLQLGADDYITKPFHSTELLLRIKIIERRMEKMKEKPDPDNLKIDRFLIHPNERKVFLDGKEITLTYREYDLLFLLLKNRQRVFTRDDLLMKVWKFEYPDNTRAVDIMIQRLRKKLGSYGDKIKTVYGVGYKIDC</sequence>
<dbReference type="eggNOG" id="COG0745">
    <property type="taxonomic scope" value="Bacteria"/>
</dbReference>
<feature type="domain" description="OmpR/PhoB-type" evidence="9">
    <location>
        <begin position="127"/>
        <end position="223"/>
    </location>
</feature>
<evidence type="ECO:0000256" key="6">
    <source>
        <dbReference type="PROSITE-ProRule" id="PRU00169"/>
    </source>
</evidence>
<evidence type="ECO:0000256" key="2">
    <source>
        <dbReference type="ARBA" id="ARBA00023012"/>
    </source>
</evidence>
<feature type="DNA-binding region" description="OmpR/PhoB-type" evidence="7">
    <location>
        <begin position="127"/>
        <end position="223"/>
    </location>
</feature>
<organism evidence="10 11">
    <name type="scientific">Brevibacillus laterosporus LMG 15441</name>
    <dbReference type="NCBI Taxonomy" id="1042163"/>
    <lineage>
        <taxon>Bacteria</taxon>
        <taxon>Bacillati</taxon>
        <taxon>Bacillota</taxon>
        <taxon>Bacilli</taxon>
        <taxon>Bacillales</taxon>
        <taxon>Paenibacillaceae</taxon>
        <taxon>Brevibacillus</taxon>
    </lineage>
</organism>
<dbReference type="FunFam" id="3.40.50.2300:FF:000001">
    <property type="entry name" value="DNA-binding response regulator PhoB"/>
    <property type="match status" value="1"/>
</dbReference>
<dbReference type="Gene3D" id="1.10.10.10">
    <property type="entry name" value="Winged helix-like DNA-binding domain superfamily/Winged helix DNA-binding domain"/>
    <property type="match status" value="1"/>
</dbReference>
<dbReference type="Pfam" id="PF00072">
    <property type="entry name" value="Response_reg"/>
    <property type="match status" value="1"/>
</dbReference>
<keyword evidence="4 7" id="KW-0238">DNA-binding</keyword>
<dbReference type="CDD" id="cd00383">
    <property type="entry name" value="trans_reg_C"/>
    <property type="match status" value="1"/>
</dbReference>
<keyword evidence="5" id="KW-0804">Transcription</keyword>
<dbReference type="EMBL" id="CP007806">
    <property type="protein sequence ID" value="AIG28835.1"/>
    <property type="molecule type" value="Genomic_DNA"/>
</dbReference>
<evidence type="ECO:0000259" key="8">
    <source>
        <dbReference type="PROSITE" id="PS50110"/>
    </source>
</evidence>
<dbReference type="PROSITE" id="PS51755">
    <property type="entry name" value="OMPR_PHOB"/>
    <property type="match status" value="1"/>
</dbReference>
<keyword evidence="1 6" id="KW-0597">Phosphoprotein</keyword>
<dbReference type="KEGG" id="blr:BRLA_c045710"/>
<evidence type="ECO:0000256" key="4">
    <source>
        <dbReference type="ARBA" id="ARBA00023125"/>
    </source>
</evidence>
<dbReference type="GO" id="GO:0000976">
    <property type="term" value="F:transcription cis-regulatory region binding"/>
    <property type="evidence" value="ECO:0007669"/>
    <property type="project" value="TreeGrafter"/>
</dbReference>
<keyword evidence="11" id="KW-1185">Reference proteome</keyword>
<reference evidence="10 11" key="1">
    <citation type="journal article" date="2011" name="J. Bacteriol.">
        <title>Genome sequence of Brevibacillus laterosporus LMG 15441, a pathogen of invertebrates.</title>
        <authorList>
            <person name="Djukic M."/>
            <person name="Poehlein A."/>
            <person name="Thurmer A."/>
            <person name="Daniel R."/>
        </authorList>
    </citation>
    <scope>NUCLEOTIDE SEQUENCE [LARGE SCALE GENOMIC DNA]</scope>
    <source>
        <strain evidence="10 11">LMG 15441</strain>
    </source>
</reference>
<evidence type="ECO:0000256" key="1">
    <source>
        <dbReference type="ARBA" id="ARBA00022553"/>
    </source>
</evidence>
<dbReference type="AlphaFoldDB" id="A0A075RI65"/>
<dbReference type="STRING" id="1042163.BRLA_c045710"/>
<dbReference type="Pfam" id="PF00486">
    <property type="entry name" value="Trans_reg_C"/>
    <property type="match status" value="1"/>
</dbReference>
<dbReference type="GO" id="GO:0032993">
    <property type="term" value="C:protein-DNA complex"/>
    <property type="evidence" value="ECO:0007669"/>
    <property type="project" value="TreeGrafter"/>
</dbReference>
<dbReference type="SUPFAM" id="SSF52172">
    <property type="entry name" value="CheY-like"/>
    <property type="match status" value="1"/>
</dbReference>
<dbReference type="InterPro" id="IPR001789">
    <property type="entry name" value="Sig_transdc_resp-reg_receiver"/>
</dbReference>
<evidence type="ECO:0000259" key="9">
    <source>
        <dbReference type="PROSITE" id="PS51755"/>
    </source>
</evidence>
<protein>
    <submittedName>
        <fullName evidence="10">Alkaline phosphatase synthesis transcriptional regulatory protein PhoP</fullName>
    </submittedName>
</protein>
<dbReference type="Gene3D" id="6.10.250.690">
    <property type="match status" value="1"/>
</dbReference>
<evidence type="ECO:0000256" key="5">
    <source>
        <dbReference type="ARBA" id="ARBA00023163"/>
    </source>
</evidence>
<name>A0A075RI65_BRELA</name>
<dbReference type="GO" id="GO:0006355">
    <property type="term" value="P:regulation of DNA-templated transcription"/>
    <property type="evidence" value="ECO:0007669"/>
    <property type="project" value="InterPro"/>
</dbReference>
<dbReference type="Gene3D" id="3.40.50.2300">
    <property type="match status" value="1"/>
</dbReference>
<dbReference type="InterPro" id="IPR036388">
    <property type="entry name" value="WH-like_DNA-bd_sf"/>
</dbReference>
<evidence type="ECO:0000256" key="7">
    <source>
        <dbReference type="PROSITE-ProRule" id="PRU01091"/>
    </source>
</evidence>
<dbReference type="PANTHER" id="PTHR48111">
    <property type="entry name" value="REGULATOR OF RPOS"/>
    <property type="match status" value="1"/>
</dbReference>
<evidence type="ECO:0000313" key="10">
    <source>
        <dbReference type="EMBL" id="AIG28835.1"/>
    </source>
</evidence>
<dbReference type="InterPro" id="IPR001867">
    <property type="entry name" value="OmpR/PhoB-type_DNA-bd"/>
</dbReference>
<dbReference type="HOGENOM" id="CLU_000445_30_4_9"/>
<feature type="domain" description="Response regulatory" evidence="8">
    <location>
        <begin position="2"/>
        <end position="115"/>
    </location>
</feature>
<keyword evidence="3" id="KW-0805">Transcription regulation</keyword>
<dbReference type="PROSITE" id="PS50110">
    <property type="entry name" value="RESPONSE_REGULATORY"/>
    <property type="match status" value="1"/>
</dbReference>
<dbReference type="GO" id="GO:0005829">
    <property type="term" value="C:cytosol"/>
    <property type="evidence" value="ECO:0007669"/>
    <property type="project" value="TreeGrafter"/>
</dbReference>
<dbReference type="Proteomes" id="UP000005850">
    <property type="component" value="Chromosome"/>
</dbReference>
<dbReference type="InterPro" id="IPR011006">
    <property type="entry name" value="CheY-like_superfamily"/>
</dbReference>
<evidence type="ECO:0000313" key="11">
    <source>
        <dbReference type="Proteomes" id="UP000005850"/>
    </source>
</evidence>
<evidence type="ECO:0000256" key="3">
    <source>
        <dbReference type="ARBA" id="ARBA00023015"/>
    </source>
</evidence>
<dbReference type="GO" id="GO:0000156">
    <property type="term" value="F:phosphorelay response regulator activity"/>
    <property type="evidence" value="ECO:0007669"/>
    <property type="project" value="TreeGrafter"/>
</dbReference>
<keyword evidence="2" id="KW-0902">Two-component regulatory system</keyword>
<gene>
    <name evidence="10" type="primary">phoP_4</name>
    <name evidence="10" type="ORF">BRLA_c045710</name>
</gene>